<evidence type="ECO:0000313" key="3">
    <source>
        <dbReference type="Proteomes" id="UP000683417"/>
    </source>
</evidence>
<protein>
    <submittedName>
        <fullName evidence="2">BgTH12-07282</fullName>
    </submittedName>
</protein>
<dbReference type="AlphaFoldDB" id="A0A9W4D922"/>
<feature type="compositionally biased region" description="Basic and acidic residues" evidence="1">
    <location>
        <begin position="83"/>
        <end position="94"/>
    </location>
</feature>
<evidence type="ECO:0000256" key="1">
    <source>
        <dbReference type="SAM" id="MobiDB-lite"/>
    </source>
</evidence>
<comment type="caution">
    <text evidence="2">The sequence shown here is derived from an EMBL/GenBank/DDBJ whole genome shotgun (WGS) entry which is preliminary data.</text>
</comment>
<feature type="region of interest" description="Disordered" evidence="1">
    <location>
        <begin position="77"/>
        <end position="118"/>
    </location>
</feature>
<dbReference type="EMBL" id="CAJHIT010000010">
    <property type="protein sequence ID" value="CAD6506356.1"/>
    <property type="molecule type" value="Genomic_DNA"/>
</dbReference>
<accession>A0A9W4D922</accession>
<proteinExistence type="predicted"/>
<sequence>MTDTITIPVPSSENRDILKTDECACGDPKSDYAFPTHESFNKCFGYGITGHFNRTIDVTLKGQLDFETKPGFLEKCKRRNNKSGKDKVKTHMANDYKNNTSDSENRSPADRIEDSQVSIKQAASLQVVDNQ</sequence>
<gene>
    <name evidence="2" type="ORF">BGTH12_LOCUS7714</name>
</gene>
<organism evidence="2 3">
    <name type="scientific">Blumeria graminis f. sp. triticale</name>
    <dbReference type="NCBI Taxonomy" id="1689686"/>
    <lineage>
        <taxon>Eukaryota</taxon>
        <taxon>Fungi</taxon>
        <taxon>Dikarya</taxon>
        <taxon>Ascomycota</taxon>
        <taxon>Pezizomycotina</taxon>
        <taxon>Leotiomycetes</taxon>
        <taxon>Erysiphales</taxon>
        <taxon>Erysiphaceae</taxon>
        <taxon>Blumeria</taxon>
    </lineage>
</organism>
<dbReference type="Proteomes" id="UP000683417">
    <property type="component" value="Unassembled WGS sequence"/>
</dbReference>
<feature type="compositionally biased region" description="Basic and acidic residues" evidence="1">
    <location>
        <begin position="103"/>
        <end position="114"/>
    </location>
</feature>
<evidence type="ECO:0000313" key="2">
    <source>
        <dbReference type="EMBL" id="CAD6506356.1"/>
    </source>
</evidence>
<reference evidence="2" key="1">
    <citation type="submission" date="2020-10" db="EMBL/GenBank/DDBJ databases">
        <authorList>
            <person name="Muller C M."/>
        </authorList>
    </citation>
    <scope>NUCLEOTIDE SEQUENCE</scope>
    <source>
        <strain evidence="2">THUN-12</strain>
    </source>
</reference>
<name>A0A9W4D922_BLUGR</name>